<organism evidence="1 2">
    <name type="scientific">Diploptera punctata</name>
    <name type="common">Pacific beetle cockroach</name>
    <dbReference type="NCBI Taxonomy" id="6984"/>
    <lineage>
        <taxon>Eukaryota</taxon>
        <taxon>Metazoa</taxon>
        <taxon>Ecdysozoa</taxon>
        <taxon>Arthropoda</taxon>
        <taxon>Hexapoda</taxon>
        <taxon>Insecta</taxon>
        <taxon>Pterygota</taxon>
        <taxon>Neoptera</taxon>
        <taxon>Polyneoptera</taxon>
        <taxon>Dictyoptera</taxon>
        <taxon>Blattodea</taxon>
        <taxon>Blaberoidea</taxon>
        <taxon>Blaberidae</taxon>
        <taxon>Diplopterinae</taxon>
        <taxon>Diploptera</taxon>
    </lineage>
</organism>
<keyword evidence="2" id="KW-1185">Reference proteome</keyword>
<protein>
    <submittedName>
        <fullName evidence="1">Uncharacterized protein</fullName>
    </submittedName>
</protein>
<sequence length="426" mass="49202">GSVVRDILPGTYIYLRDQASHEVCGTWIHLLDETGRLVRVLESAYSTKRVTYTPGTWIHLLDKIDIQVLGSIYSTNCYFIPLQHFGNPIFMHLDPFPRRIAQLKIQALGAIYSTKYYPRGTWNHLLDEVSRVVRGVSILPATTLGDPILISLGNRGRPDISPGTWIHLLEEASSVVRGVAVLHRHNTRDPRYLILSGIGLLRLYPPALGYRSRHLDPFTRRSESRGPRCCYSTPPQHTGIPIFNPIGVWVRPVIPSGTWILFLDEVNITPGYLDPFTRRSHWVHLLDELYPQAFRSIYLTKRGTWSAVLLFYPATTLRIPIFNPLGNWPIRTLGDPDIYVPLGIGESHLDTFTRRTLRYLRPFTRRSESRDLRLYPPTLGSIYWTKYLRRFTRRSESHVPSLYNQFIHYLMKSTISLHPSRYFIQT</sequence>
<dbReference type="EMBL" id="JASPKZ010002679">
    <property type="protein sequence ID" value="KAJ9595246.1"/>
    <property type="molecule type" value="Genomic_DNA"/>
</dbReference>
<reference evidence="1" key="1">
    <citation type="journal article" date="2023" name="IScience">
        <title>Live-bearing cockroach genome reveals convergent evolutionary mechanisms linked to viviparity in insects and beyond.</title>
        <authorList>
            <person name="Fouks B."/>
            <person name="Harrison M.C."/>
            <person name="Mikhailova A.A."/>
            <person name="Marchal E."/>
            <person name="English S."/>
            <person name="Carruthers M."/>
            <person name="Jennings E.C."/>
            <person name="Chiamaka E.L."/>
            <person name="Frigard R.A."/>
            <person name="Pippel M."/>
            <person name="Attardo G.M."/>
            <person name="Benoit J.B."/>
            <person name="Bornberg-Bauer E."/>
            <person name="Tobe S.S."/>
        </authorList>
    </citation>
    <scope>NUCLEOTIDE SEQUENCE</scope>
    <source>
        <strain evidence="1">Stay&amp;Tobe</strain>
    </source>
</reference>
<comment type="caution">
    <text evidence="1">The sequence shown here is derived from an EMBL/GenBank/DDBJ whole genome shotgun (WGS) entry which is preliminary data.</text>
</comment>
<dbReference type="AlphaFoldDB" id="A0AAD8AAS7"/>
<proteinExistence type="predicted"/>
<accession>A0AAD8AAS7</accession>
<feature type="non-terminal residue" evidence="1">
    <location>
        <position position="426"/>
    </location>
</feature>
<feature type="non-terminal residue" evidence="1">
    <location>
        <position position="1"/>
    </location>
</feature>
<evidence type="ECO:0000313" key="2">
    <source>
        <dbReference type="Proteomes" id="UP001233999"/>
    </source>
</evidence>
<dbReference type="Proteomes" id="UP001233999">
    <property type="component" value="Unassembled WGS sequence"/>
</dbReference>
<gene>
    <name evidence="1" type="ORF">L9F63_013456</name>
</gene>
<reference evidence="1" key="2">
    <citation type="submission" date="2023-05" db="EMBL/GenBank/DDBJ databases">
        <authorList>
            <person name="Fouks B."/>
        </authorList>
    </citation>
    <scope>NUCLEOTIDE SEQUENCE</scope>
    <source>
        <strain evidence="1">Stay&amp;Tobe</strain>
        <tissue evidence="1">Testes</tissue>
    </source>
</reference>
<evidence type="ECO:0000313" key="1">
    <source>
        <dbReference type="EMBL" id="KAJ9595246.1"/>
    </source>
</evidence>
<name>A0AAD8AAS7_DIPPU</name>